<gene>
    <name evidence="2" type="ORF">GCM10023350_25430</name>
</gene>
<feature type="transmembrane region" description="Helical" evidence="1">
    <location>
        <begin position="91"/>
        <end position="109"/>
    </location>
</feature>
<accession>A0ABP8YUG3</accession>
<keyword evidence="1" id="KW-0812">Transmembrane</keyword>
<evidence type="ECO:0000256" key="1">
    <source>
        <dbReference type="SAM" id="Phobius"/>
    </source>
</evidence>
<feature type="transmembrane region" description="Helical" evidence="1">
    <location>
        <begin position="6"/>
        <end position="26"/>
    </location>
</feature>
<comment type="caution">
    <text evidence="2">The sequence shown here is derived from an EMBL/GenBank/DDBJ whole genome shotgun (WGS) entry which is preliminary data.</text>
</comment>
<feature type="transmembrane region" description="Helical" evidence="1">
    <location>
        <begin position="38"/>
        <end position="63"/>
    </location>
</feature>
<keyword evidence="1" id="KW-0472">Membrane</keyword>
<dbReference type="Proteomes" id="UP001499882">
    <property type="component" value="Unassembled WGS sequence"/>
</dbReference>
<protein>
    <submittedName>
        <fullName evidence="2">Uncharacterized protein</fullName>
    </submittedName>
</protein>
<dbReference type="RefSeq" id="WP_345527156.1">
    <property type="nucleotide sequence ID" value="NZ_BAABKN010000015.1"/>
</dbReference>
<evidence type="ECO:0000313" key="3">
    <source>
        <dbReference type="Proteomes" id="UP001499882"/>
    </source>
</evidence>
<name>A0ABP8YUG3_9ACTN</name>
<dbReference type="EMBL" id="BAABKN010000015">
    <property type="protein sequence ID" value="GAA4739931.1"/>
    <property type="molecule type" value="Genomic_DNA"/>
</dbReference>
<reference evidence="3" key="1">
    <citation type="journal article" date="2019" name="Int. J. Syst. Evol. Microbiol.">
        <title>The Global Catalogue of Microorganisms (GCM) 10K type strain sequencing project: providing services to taxonomists for standard genome sequencing and annotation.</title>
        <authorList>
            <consortium name="The Broad Institute Genomics Platform"/>
            <consortium name="The Broad Institute Genome Sequencing Center for Infectious Disease"/>
            <person name="Wu L."/>
            <person name="Ma J."/>
        </authorList>
    </citation>
    <scope>NUCLEOTIDE SEQUENCE [LARGE SCALE GENOMIC DNA]</scope>
    <source>
        <strain evidence="3">JCM 18532</strain>
    </source>
</reference>
<proteinExistence type="predicted"/>
<dbReference type="Pfam" id="PF11139">
    <property type="entry name" value="SfLAP"/>
    <property type="match status" value="1"/>
</dbReference>
<feature type="transmembrane region" description="Helical" evidence="1">
    <location>
        <begin position="136"/>
        <end position="155"/>
    </location>
</feature>
<dbReference type="InterPro" id="IPR021315">
    <property type="entry name" value="Gap/Sap"/>
</dbReference>
<keyword evidence="1" id="KW-1133">Transmembrane helix</keyword>
<keyword evidence="3" id="KW-1185">Reference proteome</keyword>
<sequence length="158" mass="16078">MSSETSSAAAAWIKIVLGALLLLFGVRQWRRRPKAGEVAALPTWMAAIDSFTFVKALGLGLLLSAVNPKNLLMCIAAGSAIGSAGLGTSEVVAAIAIFTLIAASTGGGARRRLPRRARAAASAAGRAAHWLQANHVAVMSVLLLVIGVVLLGQGIGGL</sequence>
<evidence type="ECO:0000313" key="2">
    <source>
        <dbReference type="EMBL" id="GAA4739931.1"/>
    </source>
</evidence>
<organism evidence="2 3">
    <name type="scientific">Nocardioides endophyticus</name>
    <dbReference type="NCBI Taxonomy" id="1353775"/>
    <lineage>
        <taxon>Bacteria</taxon>
        <taxon>Bacillati</taxon>
        <taxon>Actinomycetota</taxon>
        <taxon>Actinomycetes</taxon>
        <taxon>Propionibacteriales</taxon>
        <taxon>Nocardioidaceae</taxon>
        <taxon>Nocardioides</taxon>
    </lineage>
</organism>